<protein>
    <recommendedName>
        <fullName evidence="9">CWH43-like N-terminal domain-containing protein</fullName>
    </recommendedName>
</protein>
<evidence type="ECO:0000313" key="10">
    <source>
        <dbReference type="EMBL" id="KAH3672087.1"/>
    </source>
</evidence>
<feature type="transmembrane region" description="Helical" evidence="8">
    <location>
        <begin position="142"/>
        <end position="161"/>
    </location>
</feature>
<evidence type="ECO:0000256" key="4">
    <source>
        <dbReference type="ARBA" id="ARBA00022692"/>
    </source>
</evidence>
<name>A0A9P8PIV3_WICPI</name>
<comment type="subcellular location">
    <subcellularLocation>
        <location evidence="1">Golgi apparatus membrane</location>
        <topology evidence="1">Multi-pass membrane protein</topology>
    </subcellularLocation>
</comment>
<dbReference type="Proteomes" id="UP000774326">
    <property type="component" value="Unassembled WGS sequence"/>
</dbReference>
<evidence type="ECO:0000256" key="5">
    <source>
        <dbReference type="ARBA" id="ARBA00022989"/>
    </source>
</evidence>
<keyword evidence="11" id="KW-1185">Reference proteome</keyword>
<dbReference type="Pfam" id="PF10277">
    <property type="entry name" value="Frag1"/>
    <property type="match status" value="1"/>
</dbReference>
<feature type="domain" description="CWH43-like N-terminal" evidence="9">
    <location>
        <begin position="3"/>
        <end position="171"/>
    </location>
</feature>
<evidence type="ECO:0000256" key="2">
    <source>
        <dbReference type="ARBA" id="ARBA00007414"/>
    </source>
</evidence>
<evidence type="ECO:0000256" key="6">
    <source>
        <dbReference type="ARBA" id="ARBA00023034"/>
    </source>
</evidence>
<dbReference type="InterPro" id="IPR039545">
    <property type="entry name" value="PGAP2"/>
</dbReference>
<keyword evidence="5 8" id="KW-1133">Transmembrane helix</keyword>
<feature type="transmembrane region" description="Helical" evidence="8">
    <location>
        <begin position="80"/>
        <end position="98"/>
    </location>
</feature>
<reference evidence="10" key="2">
    <citation type="submission" date="2021-01" db="EMBL/GenBank/DDBJ databases">
        <authorList>
            <person name="Schikora-Tamarit M.A."/>
        </authorList>
    </citation>
    <scope>NUCLEOTIDE SEQUENCE</scope>
    <source>
        <strain evidence="10">CBS2887</strain>
    </source>
</reference>
<dbReference type="EMBL" id="JAEUBG010005870">
    <property type="protein sequence ID" value="KAH3672087.1"/>
    <property type="molecule type" value="Genomic_DNA"/>
</dbReference>
<keyword evidence="3" id="KW-0337">GPI-anchor biosynthesis</keyword>
<evidence type="ECO:0000256" key="3">
    <source>
        <dbReference type="ARBA" id="ARBA00022502"/>
    </source>
</evidence>
<keyword evidence="6" id="KW-0333">Golgi apparatus</keyword>
<dbReference type="PANTHER" id="PTHR12892">
    <property type="entry name" value="FGF RECEPTOR ACTIVATING PROTEIN 1"/>
    <property type="match status" value="1"/>
</dbReference>
<feature type="transmembrane region" description="Helical" evidence="8">
    <location>
        <begin position="52"/>
        <end position="74"/>
    </location>
</feature>
<gene>
    <name evidence="10" type="ORF">WICPIJ_010172</name>
</gene>
<comment type="similarity">
    <text evidence="2">Belongs to the PGAP2 family.</text>
</comment>
<evidence type="ECO:0000256" key="1">
    <source>
        <dbReference type="ARBA" id="ARBA00004653"/>
    </source>
</evidence>
<dbReference type="InterPro" id="IPR019402">
    <property type="entry name" value="CWH43_N"/>
</dbReference>
<organism evidence="10 11">
    <name type="scientific">Wickerhamomyces pijperi</name>
    <name type="common">Yeast</name>
    <name type="synonym">Pichia pijperi</name>
    <dbReference type="NCBI Taxonomy" id="599730"/>
    <lineage>
        <taxon>Eukaryota</taxon>
        <taxon>Fungi</taxon>
        <taxon>Dikarya</taxon>
        <taxon>Ascomycota</taxon>
        <taxon>Saccharomycotina</taxon>
        <taxon>Saccharomycetes</taxon>
        <taxon>Phaffomycetales</taxon>
        <taxon>Wickerhamomycetaceae</taxon>
        <taxon>Wickerhamomyces</taxon>
    </lineage>
</organism>
<dbReference type="GO" id="GO:0006506">
    <property type="term" value="P:GPI anchor biosynthetic process"/>
    <property type="evidence" value="ECO:0007669"/>
    <property type="project" value="UniProtKB-KW"/>
</dbReference>
<evidence type="ECO:0000259" key="9">
    <source>
        <dbReference type="Pfam" id="PF10277"/>
    </source>
</evidence>
<proteinExistence type="inferred from homology"/>
<accession>A0A9P8PIV3</accession>
<dbReference type="GO" id="GO:0005789">
    <property type="term" value="C:endoplasmic reticulum membrane"/>
    <property type="evidence" value="ECO:0007669"/>
    <property type="project" value="TreeGrafter"/>
</dbReference>
<dbReference type="GO" id="GO:0000139">
    <property type="term" value="C:Golgi membrane"/>
    <property type="evidence" value="ECO:0007669"/>
    <property type="project" value="UniProtKB-SubCell"/>
</dbReference>
<evidence type="ECO:0000313" key="11">
    <source>
        <dbReference type="Proteomes" id="UP000774326"/>
    </source>
</evidence>
<feature type="transmembrane region" description="Helical" evidence="8">
    <location>
        <begin position="118"/>
        <end position="136"/>
    </location>
</feature>
<keyword evidence="4 8" id="KW-0812">Transmembrane</keyword>
<comment type="caution">
    <text evidence="10">The sequence shown here is derived from an EMBL/GenBank/DDBJ whole genome shotgun (WGS) entry which is preliminary data.</text>
</comment>
<reference evidence="10" key="1">
    <citation type="journal article" date="2021" name="Open Biol.">
        <title>Shared evolutionary footprints suggest mitochondrial oxidative damage underlies multiple complex I losses in fungi.</title>
        <authorList>
            <person name="Schikora-Tamarit M.A."/>
            <person name="Marcet-Houben M."/>
            <person name="Nosek J."/>
            <person name="Gabaldon T."/>
        </authorList>
    </citation>
    <scope>NUCLEOTIDE SEQUENCE</scope>
    <source>
        <strain evidence="10">CBS2887</strain>
    </source>
</reference>
<dbReference type="OrthoDB" id="68581at2759"/>
<dbReference type="PANTHER" id="PTHR12892:SF11">
    <property type="entry name" value="POST-GPI ATTACHMENT TO PROTEINS FACTOR 2"/>
    <property type="match status" value="1"/>
</dbReference>
<feature type="transmembrane region" description="Helical" evidence="8">
    <location>
        <begin position="20"/>
        <end position="40"/>
    </location>
</feature>
<keyword evidence="7 8" id="KW-0472">Membrane</keyword>
<sequence length="187" mass="21496">MNCNFPSIQDSIGQFYPGKSIFQILIGVVSFISLVYYVVISSTIKAKSPKTSIIFAVTLISKLLSLLIFANVPFHDDYRLNNNSLVIYFISSGALMYFVQSRITSRQLLLNDFRMKMFWIYMVVIANAAVTFYRHQMQGVSFQYSLSSICQWIAVALDIYFESLFIHEIRHLSMRIGFPLDKSSNHV</sequence>
<evidence type="ECO:0000256" key="8">
    <source>
        <dbReference type="SAM" id="Phobius"/>
    </source>
</evidence>
<dbReference type="AlphaFoldDB" id="A0A9P8PIV3"/>
<evidence type="ECO:0000256" key="7">
    <source>
        <dbReference type="ARBA" id="ARBA00023136"/>
    </source>
</evidence>